<dbReference type="Proteomes" id="UP000540079">
    <property type="component" value="Unassembled WGS sequence"/>
</dbReference>
<gene>
    <name evidence="7" type="ORF">C2800_01155</name>
</gene>
<dbReference type="GO" id="GO:0003964">
    <property type="term" value="F:RNA-directed DNA polymerase activity"/>
    <property type="evidence" value="ECO:0007669"/>
    <property type="project" value="UniProtKB-KW"/>
</dbReference>
<evidence type="ECO:0000256" key="3">
    <source>
        <dbReference type="ARBA" id="ARBA00022723"/>
    </source>
</evidence>
<dbReference type="AlphaFoldDB" id="A0A849CF87"/>
<evidence type="ECO:0000313" key="7">
    <source>
        <dbReference type="EMBL" id="NNI78047.1"/>
    </source>
</evidence>
<evidence type="ECO:0000256" key="5">
    <source>
        <dbReference type="ARBA" id="ARBA00022918"/>
    </source>
</evidence>
<keyword evidence="5" id="KW-0695">RNA-directed DNA polymerase</keyword>
<protein>
    <recommendedName>
        <fullName evidence="6">Reverse transcriptase domain-containing protein</fullName>
    </recommendedName>
</protein>
<evidence type="ECO:0000313" key="8">
    <source>
        <dbReference type="Proteomes" id="UP000540079"/>
    </source>
</evidence>
<evidence type="ECO:0000256" key="4">
    <source>
        <dbReference type="ARBA" id="ARBA00022842"/>
    </source>
</evidence>
<comment type="caution">
    <text evidence="7">The sequence shown here is derived from an EMBL/GenBank/DDBJ whole genome shotgun (WGS) entry which is preliminary data.</text>
</comment>
<reference evidence="7 8" key="1">
    <citation type="journal article" date="2018" name="Front. Microbiol.">
        <title>Genetic and Phylogenetic Characteristics of Pasteurella multocida Isolates From Different Host Species.</title>
        <authorList>
            <person name="Peng Z."/>
            <person name="Liang W."/>
            <person name="Wang F."/>
            <person name="Xu Z."/>
            <person name="Xie Z."/>
            <person name="Lian Z."/>
            <person name="Hua L."/>
            <person name="Zhou R."/>
            <person name="Chen H."/>
            <person name="Wu B."/>
        </authorList>
    </citation>
    <scope>NUCLEOTIDE SEQUENCE [LARGE SCALE GENOMIC DNA]</scope>
    <source>
        <strain evidence="7 8">HNA06</strain>
    </source>
</reference>
<evidence type="ECO:0000259" key="6">
    <source>
        <dbReference type="PROSITE" id="PS50878"/>
    </source>
</evidence>
<keyword evidence="1" id="KW-0808">Transferase</keyword>
<proteinExistence type="predicted"/>
<keyword evidence="3" id="KW-0479">Metal-binding</keyword>
<keyword evidence="4" id="KW-0460">Magnesium</keyword>
<dbReference type="PRINTS" id="PR00866">
    <property type="entry name" value="RNADNAPOLMS"/>
</dbReference>
<feature type="domain" description="Reverse transcriptase" evidence="6">
    <location>
        <begin position="1"/>
        <end position="91"/>
    </location>
</feature>
<dbReference type="InterPro" id="IPR000123">
    <property type="entry name" value="Reverse_transcriptase_msDNA"/>
</dbReference>
<accession>A0A849CF87</accession>
<keyword evidence="2" id="KW-0548">Nucleotidyltransferase</keyword>
<sequence length="442" mass="52017">MLSILIGSILDAKLMKIANKYNLSYTRYADDITFSSNRDFSKLLLEKDDDNSWKLKYKFNKVIESSGFKVNKYKTRYTNINNKQLVTGLVVNKFTNTDIKYRRQTRAMTYSLIIRGEFIPNFKKENKIYNENYIIGRLYHSILAKYKQIITYPNITNDTRNEIKKETKEQILRIIKFDRSNTFIPLEKRQALEVLRAEYNPIPLDRIKELIQSLYRSNKSTSDSQLKLLRTLLIYKYFININKPTIIPEGKTDSHYLKTAIKSLSLKHTIHFQKINRSLEILGLSGGTSLINDFVKDYYNNEHFASFSKIKIKSKHPITFILDHDKGLKKCGYITDLFKKTGANKSFINIKENLYVLLLSNFDKNKTFEQNENMICSENLIKYKGKNIELDPNNHENVIFEGKSLSKSTFLNNYVRKYPDKFDFSEFSKIFNNIKDIVNDYN</sequence>
<organism evidence="7 8">
    <name type="scientific">Pasteurella multocida</name>
    <dbReference type="NCBI Taxonomy" id="747"/>
    <lineage>
        <taxon>Bacteria</taxon>
        <taxon>Pseudomonadati</taxon>
        <taxon>Pseudomonadota</taxon>
        <taxon>Gammaproteobacteria</taxon>
        <taxon>Pasteurellales</taxon>
        <taxon>Pasteurellaceae</taxon>
        <taxon>Pasteurella</taxon>
    </lineage>
</organism>
<name>A0A849CF87_PASMD</name>
<dbReference type="EMBL" id="PPVL01000001">
    <property type="protein sequence ID" value="NNI78047.1"/>
    <property type="molecule type" value="Genomic_DNA"/>
</dbReference>
<dbReference type="RefSeq" id="WP_078819765.1">
    <property type="nucleotide sequence ID" value="NZ_CP030096.1"/>
</dbReference>
<dbReference type="InterPro" id="IPR000477">
    <property type="entry name" value="RT_dom"/>
</dbReference>
<dbReference type="GO" id="GO:0003723">
    <property type="term" value="F:RNA binding"/>
    <property type="evidence" value="ECO:0007669"/>
    <property type="project" value="InterPro"/>
</dbReference>
<dbReference type="GO" id="GO:0046872">
    <property type="term" value="F:metal ion binding"/>
    <property type="evidence" value="ECO:0007669"/>
    <property type="project" value="UniProtKB-KW"/>
</dbReference>
<evidence type="ECO:0000256" key="1">
    <source>
        <dbReference type="ARBA" id="ARBA00022679"/>
    </source>
</evidence>
<evidence type="ECO:0000256" key="2">
    <source>
        <dbReference type="ARBA" id="ARBA00022695"/>
    </source>
</evidence>
<dbReference type="PROSITE" id="PS50878">
    <property type="entry name" value="RT_POL"/>
    <property type="match status" value="1"/>
</dbReference>